<dbReference type="Gene3D" id="2.130.10.10">
    <property type="entry name" value="YVTN repeat-like/Quinoprotein amine dehydrogenase"/>
    <property type="match status" value="1"/>
</dbReference>
<sequence>MFLTPACVANTGDTFDTTHEVNREDTTTGGVGETTRNNYFREVQFSPDGTSIVTLNNDQTLRTFILPPDLLDDGEKPRQLQEYAAFRSPASIHSYAIHPAYALQDPSTTLVLHAATDQPLSLRNSLDYSTIAAKYNNTCPTTEAHLSSYSLAFTKDGGHFISGGNNQLSLFDCYQGYSDAITTHRLAPGRKARKLFGDQPLGCKGIVSALAISDEGMLAAGTTEREIGLFPDEGRSGCLVSFSLANKAILPEDEPVLQGTGITHLKWSPDSNYLVIAERQSDCIHVYDIRNTIRRVSWLSGRKAKTTQRLGFDVMPTSDGFEVWAGGNDGAVRMWKDAGKVEGEQVPDAEMKMHGDAVASTVWHPNGAVLATCSGQRRQGSNLRYDSDVEAETASSTTNLDRMQRDNSLAIWTVASTT</sequence>
<dbReference type="InterPro" id="IPR001680">
    <property type="entry name" value="WD40_rpt"/>
</dbReference>
<dbReference type="InterPro" id="IPR051150">
    <property type="entry name" value="SWT21/TCAB1_mRNA_Telomere"/>
</dbReference>
<protein>
    <recommendedName>
        <fullName evidence="3">WD40 repeat-like protein</fullName>
    </recommendedName>
</protein>
<evidence type="ECO:0008006" key="3">
    <source>
        <dbReference type="Google" id="ProtNLM"/>
    </source>
</evidence>
<comment type="caution">
    <text evidence="1">The sequence shown here is derived from an EMBL/GenBank/DDBJ whole genome shotgun (WGS) entry which is preliminary data.</text>
</comment>
<dbReference type="PANTHER" id="PTHR13211">
    <property type="entry name" value="TELOMERASE CAJAL BODY PROTEIN 1"/>
    <property type="match status" value="1"/>
</dbReference>
<dbReference type="InterPro" id="IPR036322">
    <property type="entry name" value="WD40_repeat_dom_sf"/>
</dbReference>
<evidence type="ECO:0000313" key="1">
    <source>
        <dbReference type="EMBL" id="KAK3678207.1"/>
    </source>
</evidence>
<accession>A0AAE0WUT0</accession>
<dbReference type="AlphaFoldDB" id="A0AAE0WUT0"/>
<dbReference type="SUPFAM" id="SSF50978">
    <property type="entry name" value="WD40 repeat-like"/>
    <property type="match status" value="1"/>
</dbReference>
<dbReference type="EMBL" id="JAUTXT010000005">
    <property type="protein sequence ID" value="KAK3678207.1"/>
    <property type="molecule type" value="Genomic_DNA"/>
</dbReference>
<name>A0AAE0WUT0_9PEZI</name>
<reference evidence="1" key="1">
    <citation type="submission" date="2023-07" db="EMBL/GenBank/DDBJ databases">
        <title>Black Yeasts Isolated from many extreme environments.</title>
        <authorList>
            <person name="Coleine C."/>
            <person name="Stajich J.E."/>
            <person name="Selbmann L."/>
        </authorList>
    </citation>
    <scope>NUCLEOTIDE SEQUENCE</scope>
    <source>
        <strain evidence="1">CCFEE 5485</strain>
    </source>
</reference>
<dbReference type="PANTHER" id="PTHR13211:SF0">
    <property type="entry name" value="TELOMERASE CAJAL BODY PROTEIN 1"/>
    <property type="match status" value="1"/>
</dbReference>
<dbReference type="SMART" id="SM00320">
    <property type="entry name" value="WD40"/>
    <property type="match status" value="5"/>
</dbReference>
<evidence type="ECO:0000313" key="2">
    <source>
        <dbReference type="Proteomes" id="UP001274830"/>
    </source>
</evidence>
<gene>
    <name evidence="1" type="ORF">LTR78_002303</name>
</gene>
<keyword evidence="2" id="KW-1185">Reference proteome</keyword>
<dbReference type="InterPro" id="IPR015943">
    <property type="entry name" value="WD40/YVTN_repeat-like_dom_sf"/>
</dbReference>
<organism evidence="1 2">
    <name type="scientific">Recurvomyces mirabilis</name>
    <dbReference type="NCBI Taxonomy" id="574656"/>
    <lineage>
        <taxon>Eukaryota</taxon>
        <taxon>Fungi</taxon>
        <taxon>Dikarya</taxon>
        <taxon>Ascomycota</taxon>
        <taxon>Pezizomycotina</taxon>
        <taxon>Dothideomycetes</taxon>
        <taxon>Dothideomycetidae</taxon>
        <taxon>Mycosphaerellales</taxon>
        <taxon>Teratosphaeriaceae</taxon>
        <taxon>Recurvomyces</taxon>
    </lineage>
</organism>
<dbReference type="Proteomes" id="UP001274830">
    <property type="component" value="Unassembled WGS sequence"/>
</dbReference>
<proteinExistence type="predicted"/>